<accession>A0A2Z4IN93</accession>
<keyword evidence="7" id="KW-0406">Ion transport</keyword>
<dbReference type="OrthoDB" id="99480at2"/>
<dbReference type="InterPro" id="IPR039426">
    <property type="entry name" value="TonB-dep_rcpt-like"/>
</dbReference>
<keyword evidence="4" id="KW-0410">Iron transport</keyword>
<comment type="similarity">
    <text evidence="11 12">Belongs to the TonB-dependent receptor family.</text>
</comment>
<evidence type="ECO:0000256" key="12">
    <source>
        <dbReference type="RuleBase" id="RU003357"/>
    </source>
</evidence>
<keyword evidence="6" id="KW-0408">Iron</keyword>
<dbReference type="PROSITE" id="PS52016">
    <property type="entry name" value="TONB_DEPENDENT_REC_3"/>
    <property type="match status" value="1"/>
</dbReference>
<dbReference type="SUPFAM" id="SSF49464">
    <property type="entry name" value="Carboxypeptidase regulatory domain-like"/>
    <property type="match status" value="1"/>
</dbReference>
<evidence type="ECO:0000256" key="2">
    <source>
        <dbReference type="ARBA" id="ARBA00022448"/>
    </source>
</evidence>
<dbReference type="Gene3D" id="2.170.130.10">
    <property type="entry name" value="TonB-dependent receptor, plug domain"/>
    <property type="match status" value="1"/>
</dbReference>
<name>A0A2Z4IN93_9BACT</name>
<dbReference type="InterPro" id="IPR000531">
    <property type="entry name" value="Beta-barrel_TonB"/>
</dbReference>
<evidence type="ECO:0000256" key="6">
    <source>
        <dbReference type="ARBA" id="ARBA00023004"/>
    </source>
</evidence>
<dbReference type="RefSeq" id="WP_112785582.1">
    <property type="nucleotide sequence ID" value="NZ_CP030041.1"/>
</dbReference>
<reference evidence="15 16" key="1">
    <citation type="submission" date="2018-06" db="EMBL/GenBank/DDBJ databases">
        <title>Echinicola strongylocentroti sp. nov., isolated from a sea urchin Strongylocentrotus intermedius.</title>
        <authorList>
            <person name="Bae S.S."/>
        </authorList>
    </citation>
    <scope>NUCLEOTIDE SEQUENCE [LARGE SCALE GENOMIC DNA]</scope>
    <source>
        <strain evidence="15 16">MEBiC08714</strain>
    </source>
</reference>
<dbReference type="SUPFAM" id="SSF56935">
    <property type="entry name" value="Porins"/>
    <property type="match status" value="1"/>
</dbReference>
<evidence type="ECO:0000313" key="15">
    <source>
        <dbReference type="EMBL" id="AWW32209.1"/>
    </source>
</evidence>
<dbReference type="EMBL" id="CP030041">
    <property type="protein sequence ID" value="AWW32209.1"/>
    <property type="molecule type" value="Genomic_DNA"/>
</dbReference>
<evidence type="ECO:0000256" key="3">
    <source>
        <dbReference type="ARBA" id="ARBA00022452"/>
    </source>
</evidence>
<evidence type="ECO:0000256" key="11">
    <source>
        <dbReference type="PROSITE-ProRule" id="PRU01360"/>
    </source>
</evidence>
<evidence type="ECO:0000259" key="13">
    <source>
        <dbReference type="Pfam" id="PF00593"/>
    </source>
</evidence>
<evidence type="ECO:0000259" key="14">
    <source>
        <dbReference type="Pfam" id="PF07715"/>
    </source>
</evidence>
<organism evidence="15 16">
    <name type="scientific">Echinicola strongylocentroti</name>
    <dbReference type="NCBI Taxonomy" id="1795355"/>
    <lineage>
        <taxon>Bacteria</taxon>
        <taxon>Pseudomonadati</taxon>
        <taxon>Bacteroidota</taxon>
        <taxon>Cytophagia</taxon>
        <taxon>Cytophagales</taxon>
        <taxon>Cyclobacteriaceae</taxon>
        <taxon>Echinicola</taxon>
    </lineage>
</organism>
<keyword evidence="16" id="KW-1185">Reference proteome</keyword>
<dbReference type="Gene3D" id="2.40.170.20">
    <property type="entry name" value="TonB-dependent receptor, beta-barrel domain"/>
    <property type="match status" value="1"/>
</dbReference>
<evidence type="ECO:0000256" key="5">
    <source>
        <dbReference type="ARBA" id="ARBA00022692"/>
    </source>
</evidence>
<feature type="domain" description="TonB-dependent receptor plug" evidence="14">
    <location>
        <begin position="127"/>
        <end position="228"/>
    </location>
</feature>
<evidence type="ECO:0000313" key="16">
    <source>
        <dbReference type="Proteomes" id="UP000248688"/>
    </source>
</evidence>
<dbReference type="Pfam" id="PF07715">
    <property type="entry name" value="Plug"/>
    <property type="match status" value="1"/>
</dbReference>
<dbReference type="Pfam" id="PF00593">
    <property type="entry name" value="TonB_dep_Rec_b-barrel"/>
    <property type="match status" value="1"/>
</dbReference>
<keyword evidence="8 12" id="KW-0798">TonB box</keyword>
<evidence type="ECO:0000256" key="1">
    <source>
        <dbReference type="ARBA" id="ARBA00004571"/>
    </source>
</evidence>
<dbReference type="Pfam" id="PF13715">
    <property type="entry name" value="CarbopepD_reg_2"/>
    <property type="match status" value="1"/>
</dbReference>
<keyword evidence="15" id="KW-0675">Receptor</keyword>
<evidence type="ECO:0000256" key="7">
    <source>
        <dbReference type="ARBA" id="ARBA00023065"/>
    </source>
</evidence>
<dbReference type="Proteomes" id="UP000248688">
    <property type="component" value="Chromosome"/>
</dbReference>
<dbReference type="InterPro" id="IPR012910">
    <property type="entry name" value="Plug_dom"/>
</dbReference>
<dbReference type="GO" id="GO:0006826">
    <property type="term" value="P:iron ion transport"/>
    <property type="evidence" value="ECO:0007669"/>
    <property type="project" value="UniProtKB-KW"/>
</dbReference>
<dbReference type="GO" id="GO:0009279">
    <property type="term" value="C:cell outer membrane"/>
    <property type="evidence" value="ECO:0007669"/>
    <property type="project" value="UniProtKB-SubCell"/>
</dbReference>
<gene>
    <name evidence="15" type="ORF">DN752_19845</name>
</gene>
<evidence type="ECO:0000256" key="4">
    <source>
        <dbReference type="ARBA" id="ARBA00022496"/>
    </source>
</evidence>
<dbReference type="InterPro" id="IPR036942">
    <property type="entry name" value="Beta-barrel_TonB_sf"/>
</dbReference>
<dbReference type="InterPro" id="IPR008969">
    <property type="entry name" value="CarboxyPept-like_regulatory"/>
</dbReference>
<dbReference type="AlphaFoldDB" id="A0A2Z4IN93"/>
<dbReference type="InterPro" id="IPR037066">
    <property type="entry name" value="Plug_dom_sf"/>
</dbReference>
<feature type="domain" description="TonB-dependent receptor-like beta-barrel" evidence="13">
    <location>
        <begin position="300"/>
        <end position="707"/>
    </location>
</feature>
<evidence type="ECO:0000256" key="8">
    <source>
        <dbReference type="ARBA" id="ARBA00023077"/>
    </source>
</evidence>
<keyword evidence="2 11" id="KW-0813">Transport</keyword>
<sequence>MTSRSALTTKREALSRVIFGCSFFLLTTAAVGQDLRGRIRDQQKAPIDGAYIYHSSGKHAHSNSLGRFTLSQIEKGDTLSITYTGYEPVRYIVGDPDDNVTIQLKEKILSLDEVTVSPDLNAINLFTDINLQTNPVNSSQELLRRVPGLIIGQHAGGGKAEQIFLRGFDVDHGTDVNITMDGMPVNMVSHAHGQGYADLHFIIPETVNKLDFGKGPYYANQGNFATAGYVSFKSKDRLDQSQVRLEMGQFNTQRFLGMFNVLNTEKHSAYLASEYLLTDGPFESPQNFDRFNIMGKYSGQLDNNDQLSISFSHFTSKWDASGQIPQRAVDNGSISRFGAIDDTEGGQTSRSNLLLNYTHQVNDAAYITNTVYYTQYDFELFSNFTFYLDDPVYGDQIRQFEDRQLFGASSEYNQSFNAGSMDGLIQAGAGFRSDQSKDNELSHTANRKTPLDTIQLGNIYETNMFGYINAEFKKGKWSFNPSIRFDQFKFNYVDRLASAYETQEENKGIISPKLNVLYNQSETLQLYLKAGKGFHSNDTRVVVAENGKEILPAAYGADIGFIWKPFPKLLMNTAYWYLFLEQEFVYVGDAGIVEPSGKTRREGIDLSLRYEPIKGLFWDFDMNYTLARAMDEPEGNDYIPLAPDFTITSGLSFVGNSGFYGGAHLRFVDDRPANEDNSIVAEGYTVVDMNAGYQWRTLDFSINIQNVFDTEWNETQFATESRLIDEPAPVEEIHFTPGTPFYFKASVAYRF</sequence>
<dbReference type="PANTHER" id="PTHR32552">
    <property type="entry name" value="FERRICHROME IRON RECEPTOR-RELATED"/>
    <property type="match status" value="1"/>
</dbReference>
<proteinExistence type="inferred from homology"/>
<dbReference type="PANTHER" id="PTHR32552:SF81">
    <property type="entry name" value="TONB-DEPENDENT OUTER MEMBRANE RECEPTOR"/>
    <property type="match status" value="1"/>
</dbReference>
<keyword evidence="5 11" id="KW-0812">Transmembrane</keyword>
<comment type="subcellular location">
    <subcellularLocation>
        <location evidence="1 11">Cell outer membrane</location>
        <topology evidence="1 11">Multi-pass membrane protein</topology>
    </subcellularLocation>
</comment>
<keyword evidence="9 11" id="KW-0472">Membrane</keyword>
<keyword evidence="3 11" id="KW-1134">Transmembrane beta strand</keyword>
<protein>
    <submittedName>
        <fullName evidence="15">TonB-dependent receptor</fullName>
    </submittedName>
</protein>
<keyword evidence="10 11" id="KW-0998">Cell outer membrane</keyword>
<dbReference type="KEGG" id="est:DN752_19845"/>
<evidence type="ECO:0000256" key="10">
    <source>
        <dbReference type="ARBA" id="ARBA00023237"/>
    </source>
</evidence>
<evidence type="ECO:0000256" key="9">
    <source>
        <dbReference type="ARBA" id="ARBA00023136"/>
    </source>
</evidence>